<keyword evidence="11" id="KW-1185">Reference proteome</keyword>
<name>A0ABS6HDY0_9PROT</name>
<evidence type="ECO:0000256" key="5">
    <source>
        <dbReference type="ARBA" id="ARBA00022741"/>
    </source>
</evidence>
<evidence type="ECO:0000256" key="8">
    <source>
        <dbReference type="ARBA" id="ARBA00023012"/>
    </source>
</evidence>
<evidence type="ECO:0000313" key="11">
    <source>
        <dbReference type="Proteomes" id="UP000689967"/>
    </source>
</evidence>
<evidence type="ECO:0000256" key="3">
    <source>
        <dbReference type="ARBA" id="ARBA00022553"/>
    </source>
</evidence>
<sequence length="385" mass="41485">MRATALTRAARALRLPVPAAPVLPPDAIAVLGALPIAAVVLDAEDRFRFANPAAELFFQHSAASLRSYSLRDMLPPDHRLFAMLAQVRAHEAPVSDHDLALESPRLRRLGVAAHGAPLPEVPGSVVLTLQDGSTAQMLDRQLNFRGAARSASAMAAMLAHEVKNPLSGIRGAAQLLEQGASEGDRELCQLIQDEVDRIRNLVERMDMFSDRPVAQAEVNIHEVLDHVRRIALSGFAAHLKIVQDYDPSLPPVWGNRDLLVQILLNLVKNAAEAVDSRNGEIVLTTAYHHGVRIAVPGSQERVDLPLQVIVRDNGPGIPDVVRATLFEPFVTTKRGGQGLGLALVAKLVGDQGALIECDSRPGRTAFRLSLPLPPPTPRRLPGVAA</sequence>
<keyword evidence="5" id="KW-0547">Nucleotide-binding</keyword>
<dbReference type="Proteomes" id="UP000689967">
    <property type="component" value="Unassembled WGS sequence"/>
</dbReference>
<dbReference type="Pfam" id="PF00512">
    <property type="entry name" value="HisKA"/>
    <property type="match status" value="1"/>
</dbReference>
<comment type="caution">
    <text evidence="10">The sequence shown here is derived from an EMBL/GenBank/DDBJ whole genome shotgun (WGS) entry which is preliminary data.</text>
</comment>
<keyword evidence="8" id="KW-0902">Two-component regulatory system</keyword>
<dbReference type="InterPro" id="IPR013656">
    <property type="entry name" value="PAS_4"/>
</dbReference>
<keyword evidence="3" id="KW-0597">Phosphoprotein</keyword>
<gene>
    <name evidence="10" type="ORF">JJQ90_24665</name>
</gene>
<reference evidence="10 11" key="1">
    <citation type="submission" date="2021-01" db="EMBL/GenBank/DDBJ databases">
        <title>Roseomonas sp. nov, a bacterium isolated from an oil production mixture in Yumen Oilfield.</title>
        <authorList>
            <person name="Wu D."/>
        </authorList>
    </citation>
    <scope>NUCLEOTIDE SEQUENCE [LARGE SCALE GENOMIC DNA]</scope>
    <source>
        <strain evidence="10 11">ROY-5-3</strain>
    </source>
</reference>
<evidence type="ECO:0000256" key="7">
    <source>
        <dbReference type="ARBA" id="ARBA00022840"/>
    </source>
</evidence>
<comment type="catalytic activity">
    <reaction evidence="1">
        <text>ATP + protein L-histidine = ADP + protein N-phospho-L-histidine.</text>
        <dbReference type="EC" id="2.7.13.3"/>
    </reaction>
</comment>
<dbReference type="InterPro" id="IPR003594">
    <property type="entry name" value="HATPase_dom"/>
</dbReference>
<dbReference type="Pfam" id="PF08448">
    <property type="entry name" value="PAS_4"/>
    <property type="match status" value="1"/>
</dbReference>
<evidence type="ECO:0000256" key="4">
    <source>
        <dbReference type="ARBA" id="ARBA00022679"/>
    </source>
</evidence>
<dbReference type="InterPro" id="IPR000014">
    <property type="entry name" value="PAS"/>
</dbReference>
<dbReference type="InterPro" id="IPR005467">
    <property type="entry name" value="His_kinase_dom"/>
</dbReference>
<keyword evidence="7" id="KW-0067">ATP-binding</keyword>
<keyword evidence="4" id="KW-0808">Transferase</keyword>
<dbReference type="SMART" id="SM00388">
    <property type="entry name" value="HisKA"/>
    <property type="match status" value="1"/>
</dbReference>
<proteinExistence type="predicted"/>
<dbReference type="CDD" id="cd00130">
    <property type="entry name" value="PAS"/>
    <property type="match status" value="1"/>
</dbReference>
<dbReference type="SMART" id="SM00091">
    <property type="entry name" value="PAS"/>
    <property type="match status" value="1"/>
</dbReference>
<dbReference type="CDD" id="cd00082">
    <property type="entry name" value="HisKA"/>
    <property type="match status" value="1"/>
</dbReference>
<evidence type="ECO:0000313" key="10">
    <source>
        <dbReference type="EMBL" id="MBU8546935.1"/>
    </source>
</evidence>
<evidence type="ECO:0000259" key="9">
    <source>
        <dbReference type="PROSITE" id="PS50109"/>
    </source>
</evidence>
<evidence type="ECO:0000256" key="6">
    <source>
        <dbReference type="ARBA" id="ARBA00022777"/>
    </source>
</evidence>
<dbReference type="InterPro" id="IPR003661">
    <property type="entry name" value="HisK_dim/P_dom"/>
</dbReference>
<dbReference type="RefSeq" id="WP_216878953.1">
    <property type="nucleotide sequence ID" value="NZ_JAERQM010000010.1"/>
</dbReference>
<dbReference type="EC" id="2.7.13.3" evidence="2"/>
<dbReference type="PANTHER" id="PTHR43065">
    <property type="entry name" value="SENSOR HISTIDINE KINASE"/>
    <property type="match status" value="1"/>
</dbReference>
<dbReference type="PROSITE" id="PS50109">
    <property type="entry name" value="HIS_KIN"/>
    <property type="match status" value="1"/>
</dbReference>
<evidence type="ECO:0000256" key="2">
    <source>
        <dbReference type="ARBA" id="ARBA00012438"/>
    </source>
</evidence>
<keyword evidence="6" id="KW-0418">Kinase</keyword>
<accession>A0ABS6HDY0</accession>
<dbReference type="Pfam" id="PF02518">
    <property type="entry name" value="HATPase_c"/>
    <property type="match status" value="1"/>
</dbReference>
<dbReference type="PANTHER" id="PTHR43065:SF10">
    <property type="entry name" value="PEROXIDE STRESS-ACTIVATED HISTIDINE KINASE MAK3"/>
    <property type="match status" value="1"/>
</dbReference>
<dbReference type="SMART" id="SM00387">
    <property type="entry name" value="HATPase_c"/>
    <property type="match status" value="1"/>
</dbReference>
<feature type="domain" description="Histidine kinase" evidence="9">
    <location>
        <begin position="157"/>
        <end position="374"/>
    </location>
</feature>
<protein>
    <recommendedName>
        <fullName evidence="2">histidine kinase</fullName>
        <ecNumber evidence="2">2.7.13.3</ecNumber>
    </recommendedName>
</protein>
<organism evidence="10 11">
    <name type="scientific">Falsiroseomonas oleicola</name>
    <dbReference type="NCBI Taxonomy" id="2801474"/>
    <lineage>
        <taxon>Bacteria</taxon>
        <taxon>Pseudomonadati</taxon>
        <taxon>Pseudomonadota</taxon>
        <taxon>Alphaproteobacteria</taxon>
        <taxon>Acetobacterales</taxon>
        <taxon>Roseomonadaceae</taxon>
        <taxon>Falsiroseomonas</taxon>
    </lineage>
</organism>
<evidence type="ECO:0000256" key="1">
    <source>
        <dbReference type="ARBA" id="ARBA00000085"/>
    </source>
</evidence>
<dbReference type="EMBL" id="JAERQM010000010">
    <property type="protein sequence ID" value="MBU8546935.1"/>
    <property type="molecule type" value="Genomic_DNA"/>
</dbReference>